<dbReference type="InterPro" id="IPR000644">
    <property type="entry name" value="CBS_dom"/>
</dbReference>
<dbReference type="SUPFAM" id="SSF81340">
    <property type="entry name" value="Clc chloride channel"/>
    <property type="match status" value="1"/>
</dbReference>
<dbReference type="AlphaFoldDB" id="A0A3B3SFB2"/>
<dbReference type="RefSeq" id="XP_023687140.1">
    <property type="nucleotide sequence ID" value="XM_023831372.2"/>
</dbReference>
<evidence type="ECO:0000256" key="5">
    <source>
        <dbReference type="ARBA" id="ARBA00022989"/>
    </source>
</evidence>
<feature type="transmembrane region" description="Helical" evidence="11">
    <location>
        <begin position="305"/>
        <end position="326"/>
    </location>
</feature>
<evidence type="ECO:0000256" key="10">
    <source>
        <dbReference type="ARBA" id="ARBA00023214"/>
    </source>
</evidence>
<keyword evidence="8 11" id="KW-0472">Membrane</keyword>
<dbReference type="Pfam" id="PF00571">
    <property type="entry name" value="CBS"/>
    <property type="match status" value="1"/>
</dbReference>
<reference evidence="13" key="2">
    <citation type="submission" date="2025-09" db="UniProtKB">
        <authorList>
            <consortium name="Ensembl"/>
        </authorList>
    </citation>
    <scope>IDENTIFICATION</scope>
</reference>
<keyword evidence="9" id="KW-0869">Chloride channel</keyword>
<evidence type="ECO:0000313" key="14">
    <source>
        <dbReference type="Proteomes" id="UP000261540"/>
    </source>
</evidence>
<evidence type="ECO:0000256" key="7">
    <source>
        <dbReference type="ARBA" id="ARBA00023122"/>
    </source>
</evidence>
<dbReference type="GO" id="GO:0005886">
    <property type="term" value="C:plasma membrane"/>
    <property type="evidence" value="ECO:0007669"/>
    <property type="project" value="TreeGrafter"/>
</dbReference>
<dbReference type="PANTHER" id="PTHR45720">
    <property type="entry name" value="CHLORIDE CHANNEL PROTEIN 2"/>
    <property type="match status" value="1"/>
</dbReference>
<evidence type="ECO:0000256" key="2">
    <source>
        <dbReference type="ARBA" id="ARBA00022448"/>
    </source>
</evidence>
<dbReference type="Gene3D" id="3.10.580.10">
    <property type="entry name" value="CBS-domain"/>
    <property type="match status" value="1"/>
</dbReference>
<dbReference type="PRINTS" id="PR00762">
    <property type="entry name" value="CLCHANNEL"/>
</dbReference>
<dbReference type="CTD" id="393353"/>
<sequence length="724" mass="79134">MEGVSLTRGVNIHSVTNKSDGEEDSAHQWTAPTNERLPFTGKNLWKPWQHARARIKASLYRLWGVLGTLGGFDWYCFGALGILTALMSFLIDLNVAKLLEAHRWLYEQLQGHLLLQFLCWSLYPTVLCTLSTAFTHSISPNSAGSGLPEVRTIISGLEFPEFLSLSNLFAKLVGLTCTLAAGSVIFLGKVGPFIHLSTMVGAFLDRLCVSFHGKREFRAQNKMLIASAAVAIASCFGAPVSGVLFSVEVMSVHFTVHDYCRCFLSAASGALTFRLLPVWSREQETVQALFKTSFSTDLPYCPPEILVFALLGLLCGVWTCVFLHFHRWSLLFIRTNQVISKILATEKAVYSAMVAFLLALVTFPHGLGRFMASTLSMKQLLASFLHSQQWKPVLQNVSVPLPPGAPESMWLEWSPAGTSVLFTLVVFLGMKLWMLVLAMTLPLPLGFFMPIFLYGAAIGRLVGEGLAWMFPNGIESGEIVRPINPGGYALAGAAAFSGAMTHTLSPALLVLELTGQSTHAAPTLLAVLLANAVARSSHRPSLYDNVSLMKKLPHLPSLLRTQPELSFVQLWQVWYSGEEAHDGRGGAAEMVLERDSGATEVRRTLSSSSEAEFPVVESYESGVLLGSVHRSELEKFLYSQTDGPSGLELDILGQCLGNVCSIQPVTVHLSTQTTVQQAHSVMSVLNIQLGFVTDNGKLSGVITWTELKKMIERLAKGEIKQNNG</sequence>
<keyword evidence="14" id="KW-1185">Reference proteome</keyword>
<evidence type="ECO:0000256" key="8">
    <source>
        <dbReference type="ARBA" id="ARBA00023136"/>
    </source>
</evidence>
<dbReference type="Gene3D" id="1.10.3080.10">
    <property type="entry name" value="Clc chloride channel"/>
    <property type="match status" value="1"/>
</dbReference>
<accession>A0A3B3SFB2</accession>
<feature type="transmembrane region" description="Helical" evidence="11">
    <location>
        <begin position="347"/>
        <end position="367"/>
    </location>
</feature>
<proteinExistence type="predicted"/>
<organism evidence="13 14">
    <name type="scientific">Paramormyrops kingsleyae</name>
    <dbReference type="NCBI Taxonomy" id="1676925"/>
    <lineage>
        <taxon>Eukaryota</taxon>
        <taxon>Metazoa</taxon>
        <taxon>Chordata</taxon>
        <taxon>Craniata</taxon>
        <taxon>Vertebrata</taxon>
        <taxon>Euteleostomi</taxon>
        <taxon>Actinopterygii</taxon>
        <taxon>Neopterygii</taxon>
        <taxon>Teleostei</taxon>
        <taxon>Osteoglossocephala</taxon>
        <taxon>Osteoglossomorpha</taxon>
        <taxon>Osteoglossiformes</taxon>
        <taxon>Mormyridae</taxon>
        <taxon>Paramormyrops</taxon>
    </lineage>
</organism>
<dbReference type="InterPro" id="IPR001807">
    <property type="entry name" value="ClC"/>
</dbReference>
<evidence type="ECO:0000256" key="6">
    <source>
        <dbReference type="ARBA" id="ARBA00023065"/>
    </source>
</evidence>
<dbReference type="InterPro" id="IPR046342">
    <property type="entry name" value="CBS_dom_sf"/>
</dbReference>
<keyword evidence="6" id="KW-0406">Ion transport</keyword>
<reference evidence="13" key="1">
    <citation type="submission" date="2025-08" db="UniProtKB">
        <authorList>
            <consortium name="Ensembl"/>
        </authorList>
    </citation>
    <scope>IDENTIFICATION</scope>
</reference>
<comment type="subcellular location">
    <subcellularLocation>
        <location evidence="1">Membrane</location>
        <topology evidence="1">Multi-pass membrane protein</topology>
    </subcellularLocation>
</comment>
<dbReference type="InterPro" id="IPR050970">
    <property type="entry name" value="Cl_channel_volt-gated"/>
</dbReference>
<keyword evidence="10" id="KW-0868">Chloride</keyword>
<dbReference type="GeneTree" id="ENSGT00940000164106"/>
<dbReference type="Ensembl" id="ENSPKIT00000010239.1">
    <property type="protein sequence ID" value="ENSPKIP00000029442.1"/>
    <property type="gene ID" value="ENSPKIG00000010684.1"/>
</dbReference>
<evidence type="ECO:0000256" key="4">
    <source>
        <dbReference type="ARBA" id="ARBA00022737"/>
    </source>
</evidence>
<dbReference type="STRING" id="1676925.ENSPKIP00000029442"/>
<dbReference type="FunFam" id="1.10.3080.10:FF:000012">
    <property type="entry name" value="Chloride channel K"/>
    <property type="match status" value="1"/>
</dbReference>
<dbReference type="PANTHER" id="PTHR45720:SF3">
    <property type="entry name" value="CHLORIDE CHANNEL PROTEIN CLC-KB"/>
    <property type="match status" value="1"/>
</dbReference>
<keyword evidence="2" id="KW-0813">Transport</keyword>
<dbReference type="GO" id="GO:0034707">
    <property type="term" value="C:chloride channel complex"/>
    <property type="evidence" value="ECO:0007669"/>
    <property type="project" value="UniProtKB-KW"/>
</dbReference>
<keyword evidence="7" id="KW-0129">CBS domain</keyword>
<dbReference type="Proteomes" id="UP000261540">
    <property type="component" value="Unplaced"/>
</dbReference>
<evidence type="ECO:0000256" key="9">
    <source>
        <dbReference type="ARBA" id="ARBA00023173"/>
    </source>
</evidence>
<feature type="domain" description="CBS" evidence="12">
    <location>
        <begin position="661"/>
        <end position="711"/>
    </location>
</feature>
<protein>
    <submittedName>
        <fullName evidence="13">Chloride channel K</fullName>
    </submittedName>
</protein>
<feature type="transmembrane region" description="Helical" evidence="11">
    <location>
        <begin position="168"/>
        <end position="187"/>
    </location>
</feature>
<evidence type="ECO:0000256" key="11">
    <source>
        <dbReference type="SAM" id="Phobius"/>
    </source>
</evidence>
<dbReference type="GeneID" id="111853927"/>
<feature type="transmembrane region" description="Helical" evidence="11">
    <location>
        <begin position="223"/>
        <end position="245"/>
    </location>
</feature>
<keyword evidence="9" id="KW-0407">Ion channel</keyword>
<dbReference type="KEGG" id="pki:111853927"/>
<dbReference type="SUPFAM" id="SSF54631">
    <property type="entry name" value="CBS-domain pair"/>
    <property type="match status" value="1"/>
</dbReference>
<evidence type="ECO:0000259" key="12">
    <source>
        <dbReference type="Pfam" id="PF00571"/>
    </source>
</evidence>
<keyword evidence="3 11" id="KW-0812">Transmembrane</keyword>
<dbReference type="InterPro" id="IPR014743">
    <property type="entry name" value="Cl-channel_core"/>
</dbReference>
<dbReference type="OrthoDB" id="4564at2759"/>
<dbReference type="GO" id="GO:0005247">
    <property type="term" value="F:voltage-gated chloride channel activity"/>
    <property type="evidence" value="ECO:0007669"/>
    <property type="project" value="TreeGrafter"/>
</dbReference>
<dbReference type="Pfam" id="PF00654">
    <property type="entry name" value="Voltage_CLC"/>
    <property type="match status" value="1"/>
</dbReference>
<keyword evidence="4" id="KW-0677">Repeat</keyword>
<name>A0A3B3SFB2_9TELE</name>
<evidence type="ECO:0000256" key="1">
    <source>
        <dbReference type="ARBA" id="ARBA00004141"/>
    </source>
</evidence>
<evidence type="ECO:0000256" key="3">
    <source>
        <dbReference type="ARBA" id="ARBA00022692"/>
    </source>
</evidence>
<dbReference type="CDD" id="cd03683">
    <property type="entry name" value="ClC_1_like"/>
    <property type="match status" value="1"/>
</dbReference>
<evidence type="ECO:0000313" key="13">
    <source>
        <dbReference type="Ensembl" id="ENSPKIP00000029442.1"/>
    </source>
</evidence>
<keyword evidence="5 11" id="KW-1133">Transmembrane helix</keyword>
<feature type="transmembrane region" description="Helical" evidence="11">
    <location>
        <begin position="62"/>
        <end position="91"/>
    </location>
</feature>